<organism evidence="1 2">
    <name type="scientific">Myxococcus xanthus (strain DK1622)</name>
    <dbReference type="NCBI Taxonomy" id="246197"/>
    <lineage>
        <taxon>Bacteria</taxon>
        <taxon>Pseudomonadati</taxon>
        <taxon>Myxococcota</taxon>
        <taxon>Myxococcia</taxon>
        <taxon>Myxococcales</taxon>
        <taxon>Cystobacterineae</taxon>
        <taxon>Myxococcaceae</taxon>
        <taxon>Myxococcus</taxon>
    </lineage>
</organism>
<evidence type="ECO:0000313" key="2">
    <source>
        <dbReference type="Proteomes" id="UP000002402"/>
    </source>
</evidence>
<evidence type="ECO:0000313" key="1">
    <source>
        <dbReference type="EMBL" id="ABF86081.1"/>
    </source>
</evidence>
<reference evidence="1 2" key="1">
    <citation type="journal article" date="2006" name="Proc. Natl. Acad. Sci. U.S.A.">
        <title>Evolution of sensory complexity recorded in a myxobacterial genome.</title>
        <authorList>
            <person name="Goldman B.S."/>
            <person name="Nierman W.C."/>
            <person name="Kaiser D."/>
            <person name="Slater S.C."/>
            <person name="Durkin A.S."/>
            <person name="Eisen J.A."/>
            <person name="Ronning C.M."/>
            <person name="Barbazuk W.B."/>
            <person name="Blanchard M."/>
            <person name="Field C."/>
            <person name="Halling C."/>
            <person name="Hinkle G."/>
            <person name="Iartchuk O."/>
            <person name="Kim H.S."/>
            <person name="Mackenzie C."/>
            <person name="Madupu R."/>
            <person name="Miller N."/>
            <person name="Shvartsbeyn A."/>
            <person name="Sullivan S.A."/>
            <person name="Vaudin M."/>
            <person name="Wiegand R."/>
            <person name="Kaplan H.B."/>
        </authorList>
    </citation>
    <scope>NUCLEOTIDE SEQUENCE [LARGE SCALE GENOMIC DNA]</scope>
    <source>
        <strain evidence="2">DK1622</strain>
    </source>
</reference>
<dbReference type="Proteomes" id="UP000002402">
    <property type="component" value="Chromosome"/>
</dbReference>
<protein>
    <submittedName>
        <fullName evidence="1">Uncharacterized protein</fullName>
    </submittedName>
</protein>
<keyword evidence="2" id="KW-1185">Reference proteome</keyword>
<dbReference type="EMBL" id="CP000113">
    <property type="protein sequence ID" value="ABF86081.1"/>
    <property type="molecule type" value="Genomic_DNA"/>
</dbReference>
<proteinExistence type="predicted"/>
<dbReference type="KEGG" id="mxa:MXAN_4522"/>
<dbReference type="HOGENOM" id="CLU_3357240_0_0_7"/>
<accession>Q1D3T3</accession>
<dbReference type="AlphaFoldDB" id="Q1D3T3"/>
<name>Q1D3T3_MYXXD</name>
<dbReference type="EnsemblBacteria" id="ABF86081">
    <property type="protein sequence ID" value="ABF86081"/>
    <property type="gene ID" value="MXAN_4522"/>
</dbReference>
<gene>
    <name evidence="1" type="ordered locus">MXAN_4522</name>
</gene>
<sequence>MRHGLLRYSLRSPSGGRDMTVAGKRPNFLIITTDEE</sequence>